<feature type="coiled-coil region" evidence="5">
    <location>
        <begin position="66"/>
        <end position="110"/>
    </location>
</feature>
<organism evidence="7 8">
    <name type="scientific">Candidatus Doudnabacteria bacterium CG10_big_fil_rev_8_21_14_0_10_42_18</name>
    <dbReference type="NCBI Taxonomy" id="1974552"/>
    <lineage>
        <taxon>Bacteria</taxon>
        <taxon>Candidatus Doudnaibacteriota</taxon>
    </lineage>
</organism>
<comment type="caution">
    <text evidence="7">The sequence shown here is derived from an EMBL/GenBank/DDBJ whole genome shotgun (WGS) entry which is preliminary data.</text>
</comment>
<dbReference type="InterPro" id="IPR007221">
    <property type="entry name" value="MreC"/>
</dbReference>
<evidence type="ECO:0000256" key="2">
    <source>
        <dbReference type="ARBA" id="ARBA00013855"/>
    </source>
</evidence>
<dbReference type="InterPro" id="IPR042177">
    <property type="entry name" value="Cell/Rod_1"/>
</dbReference>
<dbReference type="PIRSF" id="PIRSF038471">
    <property type="entry name" value="MreC"/>
    <property type="match status" value="1"/>
</dbReference>
<evidence type="ECO:0000256" key="3">
    <source>
        <dbReference type="ARBA" id="ARBA00022960"/>
    </source>
</evidence>
<name>A0A2H0VE49_9BACT</name>
<dbReference type="Pfam" id="PF04085">
    <property type="entry name" value="MreC"/>
    <property type="match status" value="1"/>
</dbReference>
<dbReference type="EMBL" id="PFAK01000001">
    <property type="protein sequence ID" value="PIR96629.1"/>
    <property type="molecule type" value="Genomic_DNA"/>
</dbReference>
<dbReference type="InterPro" id="IPR042175">
    <property type="entry name" value="Cell/Rod_MreC_2"/>
</dbReference>
<dbReference type="InterPro" id="IPR055342">
    <property type="entry name" value="MreC_beta-barrel_core"/>
</dbReference>
<evidence type="ECO:0000256" key="1">
    <source>
        <dbReference type="ARBA" id="ARBA00009369"/>
    </source>
</evidence>
<keyword evidence="3" id="KW-0133">Cell shape</keyword>
<dbReference type="AlphaFoldDB" id="A0A2H0VE49"/>
<dbReference type="GO" id="GO:0005886">
    <property type="term" value="C:plasma membrane"/>
    <property type="evidence" value="ECO:0007669"/>
    <property type="project" value="TreeGrafter"/>
</dbReference>
<evidence type="ECO:0000256" key="4">
    <source>
        <dbReference type="ARBA" id="ARBA00032089"/>
    </source>
</evidence>
<protein>
    <recommendedName>
        <fullName evidence="2">Cell shape-determining protein MreC</fullName>
    </recommendedName>
    <alternativeName>
        <fullName evidence="4">Cell shape protein MreC</fullName>
    </alternativeName>
</protein>
<evidence type="ECO:0000256" key="5">
    <source>
        <dbReference type="SAM" id="Coils"/>
    </source>
</evidence>
<proteinExistence type="inferred from homology"/>
<dbReference type="NCBIfam" id="TIGR00219">
    <property type="entry name" value="mreC"/>
    <property type="match status" value="1"/>
</dbReference>
<dbReference type="GO" id="GO:0008360">
    <property type="term" value="P:regulation of cell shape"/>
    <property type="evidence" value="ECO:0007669"/>
    <property type="project" value="UniProtKB-KW"/>
</dbReference>
<comment type="similarity">
    <text evidence="1">Belongs to the MreC family.</text>
</comment>
<keyword evidence="5" id="KW-0175">Coiled coil</keyword>
<dbReference type="PANTHER" id="PTHR34138">
    <property type="entry name" value="CELL SHAPE-DETERMINING PROTEIN MREC"/>
    <property type="match status" value="1"/>
</dbReference>
<gene>
    <name evidence="7" type="primary">mreC</name>
    <name evidence="7" type="ORF">COT92_00030</name>
</gene>
<feature type="domain" description="Rod shape-determining protein MreC beta-barrel core" evidence="6">
    <location>
        <begin position="119"/>
        <end position="264"/>
    </location>
</feature>
<evidence type="ECO:0000259" key="6">
    <source>
        <dbReference type="Pfam" id="PF04085"/>
    </source>
</evidence>
<dbReference type="Gene3D" id="2.40.10.340">
    <property type="entry name" value="Rod shape-determining protein MreC, domain 1"/>
    <property type="match status" value="1"/>
</dbReference>
<dbReference type="Proteomes" id="UP000230922">
    <property type="component" value="Unassembled WGS sequence"/>
</dbReference>
<dbReference type="Gene3D" id="2.40.10.350">
    <property type="entry name" value="Rod shape-determining protein MreC, domain 2"/>
    <property type="match status" value="1"/>
</dbReference>
<reference evidence="8" key="1">
    <citation type="submission" date="2017-09" db="EMBL/GenBank/DDBJ databases">
        <title>Depth-based differentiation of microbial function through sediment-hosted aquifers and enrichment of novel symbionts in the deep terrestrial subsurface.</title>
        <authorList>
            <person name="Probst A.J."/>
            <person name="Ladd B."/>
            <person name="Jarett J.K."/>
            <person name="Geller-Mcgrath D.E."/>
            <person name="Sieber C.M.K."/>
            <person name="Emerson J.B."/>
            <person name="Anantharaman K."/>
            <person name="Thomas B.C."/>
            <person name="Malmstrom R."/>
            <person name="Stieglmeier M."/>
            <person name="Klingl A."/>
            <person name="Woyke T."/>
            <person name="Ryan C.M."/>
            <person name="Banfield J.F."/>
        </authorList>
    </citation>
    <scope>NUCLEOTIDE SEQUENCE [LARGE SCALE GENOMIC DNA]</scope>
</reference>
<evidence type="ECO:0000313" key="8">
    <source>
        <dbReference type="Proteomes" id="UP000230922"/>
    </source>
</evidence>
<evidence type="ECO:0000313" key="7">
    <source>
        <dbReference type="EMBL" id="PIR96629.1"/>
    </source>
</evidence>
<dbReference type="PANTHER" id="PTHR34138:SF1">
    <property type="entry name" value="CELL SHAPE-DETERMINING PROTEIN MREC"/>
    <property type="match status" value="1"/>
</dbReference>
<accession>A0A2H0VE49</accession>
<sequence>MRFIYTKQFIIFCILVLLAAVLVFMETQGWTGPLKRTVLYAPRPIIAVSQKIVSPVKDFFGTIYRLNDIARENLELEQEVAGLKQNLVDLEKQREENEALRQELGFVKASAYSLVPCTVLSQNPFGLTDSVVINCGQSQGLKEGMVAISRGYLVGKVVFVGNKTSTLLLAVSSKFSTDAAISKTGRTGVASGSFGSGLILDQLSQEAEIENGWLVVTAGIDENIPKGILVGEIGEIISTSSELFKKSTLVTPVDFDNLEFVFAVEP</sequence>